<keyword evidence="3" id="KW-1185">Reference proteome</keyword>
<evidence type="ECO:0000256" key="1">
    <source>
        <dbReference type="SAM" id="Phobius"/>
    </source>
</evidence>
<proteinExistence type="predicted"/>
<dbReference type="AlphaFoldDB" id="A0AAE1E0C4"/>
<dbReference type="Proteomes" id="UP001283361">
    <property type="component" value="Unassembled WGS sequence"/>
</dbReference>
<feature type="transmembrane region" description="Helical" evidence="1">
    <location>
        <begin position="7"/>
        <end position="25"/>
    </location>
</feature>
<sequence length="216" mass="24182">MFFNRRVLYSPSSLFGVYLIGVFSIRQVLHSACSSIGVFSIRQVLHSACSSIGVFSIRQVLHSACCSIGVFSNRQVLHSACSSIGMFSNRQVLHSACSSIGLKIKPPWPQIMDLNTARFEDQTTMATNHGSQYGQFTERCHDCRASHIIKSLPPNARRIDVCCSSGQIEWREFRASFRLLSFSPDKLDLPALISVTFNLDSTTAGDYCDWNELMRQ</sequence>
<evidence type="ECO:0000313" key="2">
    <source>
        <dbReference type="EMBL" id="KAK3788910.1"/>
    </source>
</evidence>
<evidence type="ECO:0000313" key="3">
    <source>
        <dbReference type="Proteomes" id="UP001283361"/>
    </source>
</evidence>
<reference evidence="2" key="1">
    <citation type="journal article" date="2023" name="G3 (Bethesda)">
        <title>A reference genome for the long-term kleptoplast-retaining sea slug Elysia crispata morphotype clarki.</title>
        <authorList>
            <person name="Eastman K.E."/>
            <person name="Pendleton A.L."/>
            <person name="Shaikh M.A."/>
            <person name="Suttiyut T."/>
            <person name="Ogas R."/>
            <person name="Tomko P."/>
            <person name="Gavelis G."/>
            <person name="Widhalm J.R."/>
            <person name="Wisecaver J.H."/>
        </authorList>
    </citation>
    <scope>NUCLEOTIDE SEQUENCE</scope>
    <source>
        <strain evidence="2">ECLA1</strain>
    </source>
</reference>
<organism evidence="2 3">
    <name type="scientific">Elysia crispata</name>
    <name type="common">lettuce slug</name>
    <dbReference type="NCBI Taxonomy" id="231223"/>
    <lineage>
        <taxon>Eukaryota</taxon>
        <taxon>Metazoa</taxon>
        <taxon>Spiralia</taxon>
        <taxon>Lophotrochozoa</taxon>
        <taxon>Mollusca</taxon>
        <taxon>Gastropoda</taxon>
        <taxon>Heterobranchia</taxon>
        <taxon>Euthyneura</taxon>
        <taxon>Panpulmonata</taxon>
        <taxon>Sacoglossa</taxon>
        <taxon>Placobranchoidea</taxon>
        <taxon>Plakobranchidae</taxon>
        <taxon>Elysia</taxon>
    </lineage>
</organism>
<comment type="caution">
    <text evidence="2">The sequence shown here is derived from an EMBL/GenBank/DDBJ whole genome shotgun (WGS) entry which is preliminary data.</text>
</comment>
<gene>
    <name evidence="2" type="ORF">RRG08_010159</name>
</gene>
<protein>
    <submittedName>
        <fullName evidence="2">Uncharacterized protein</fullName>
    </submittedName>
</protein>
<keyword evidence="1" id="KW-0812">Transmembrane</keyword>
<name>A0AAE1E0C4_9GAST</name>
<accession>A0AAE1E0C4</accession>
<keyword evidence="1" id="KW-1133">Transmembrane helix</keyword>
<dbReference type="EMBL" id="JAWDGP010001711">
    <property type="protein sequence ID" value="KAK3788910.1"/>
    <property type="molecule type" value="Genomic_DNA"/>
</dbReference>
<keyword evidence="1" id="KW-0472">Membrane</keyword>